<organism evidence="1 2">
    <name type="scientific">Chaetura pelagica</name>
    <name type="common">Chimney swift</name>
    <name type="synonym">Hirundo pelagica</name>
    <dbReference type="NCBI Taxonomy" id="8897"/>
    <lineage>
        <taxon>Eukaryota</taxon>
        <taxon>Metazoa</taxon>
        <taxon>Chordata</taxon>
        <taxon>Craniata</taxon>
        <taxon>Vertebrata</taxon>
        <taxon>Euteleostomi</taxon>
        <taxon>Archelosauria</taxon>
        <taxon>Archosauria</taxon>
        <taxon>Dinosauria</taxon>
        <taxon>Saurischia</taxon>
        <taxon>Theropoda</taxon>
        <taxon>Coelurosauria</taxon>
        <taxon>Aves</taxon>
        <taxon>Neognathae</taxon>
        <taxon>Neoaves</taxon>
        <taxon>Strisores</taxon>
        <taxon>Apodiformes</taxon>
        <taxon>Apodidae</taxon>
        <taxon>Apodinae</taxon>
        <taxon>Chaetura</taxon>
    </lineage>
</organism>
<accession>A0A093DLP5</accession>
<feature type="non-terminal residue" evidence="1">
    <location>
        <position position="1"/>
    </location>
</feature>
<sequence length="66" mass="7504">IKKHEQEATFSMSSMQAARSIPKSMNVHSIPSFLYSSCSSTNMWWLKNCCSFSLVKLMHSCSKLLN</sequence>
<protein>
    <submittedName>
        <fullName evidence="1">Uncharacterized protein</fullName>
    </submittedName>
</protein>
<keyword evidence="2" id="KW-1185">Reference proteome</keyword>
<proteinExistence type="predicted"/>
<dbReference type="Proteomes" id="UP000031515">
    <property type="component" value="Unassembled WGS sequence"/>
</dbReference>
<gene>
    <name evidence="1" type="ORF">M959_11245</name>
</gene>
<name>A0A093DLP5_CHAPE</name>
<dbReference type="EMBL" id="KN127048">
    <property type="protein sequence ID" value="KFU94731.1"/>
    <property type="molecule type" value="Genomic_DNA"/>
</dbReference>
<evidence type="ECO:0000313" key="2">
    <source>
        <dbReference type="Proteomes" id="UP000031515"/>
    </source>
</evidence>
<dbReference type="AlphaFoldDB" id="A0A093DLP5"/>
<feature type="non-terminal residue" evidence="1">
    <location>
        <position position="66"/>
    </location>
</feature>
<evidence type="ECO:0000313" key="1">
    <source>
        <dbReference type="EMBL" id="KFU94731.1"/>
    </source>
</evidence>
<reference evidence="1 2" key="1">
    <citation type="submission" date="2013-08" db="EMBL/GenBank/DDBJ databases">
        <title>Genome evolution of avian class.</title>
        <authorList>
            <person name="Zhang G."/>
            <person name="Li C."/>
        </authorList>
    </citation>
    <scope>NUCLEOTIDE SEQUENCE [LARGE SCALE GENOMIC DNA]</scope>
    <source>
        <strain evidence="1">M959</strain>
    </source>
</reference>
<reference evidence="2" key="2">
    <citation type="journal article" date="2014" name="Science">
        <title>Comparative genomics reveals insights into avian genome evolution and adaptation.</title>
        <authorList>
            <consortium name="Avian Genome Consortium"/>
            <person name="Zhang G."/>
            <person name="Li C."/>
            <person name="Li Q."/>
            <person name="Li B."/>
            <person name="Larkin D.M."/>
            <person name="Lee C."/>
            <person name="Storz J.F."/>
            <person name="Antunes A."/>
            <person name="Greenwold M.J."/>
            <person name="Meredith R.W."/>
            <person name="Odeen A."/>
            <person name="Cui J."/>
            <person name="Zhou Q."/>
            <person name="Xu L."/>
            <person name="Pan H."/>
            <person name="Wang Z."/>
            <person name="Jin L."/>
            <person name="Zhang P."/>
            <person name="Hu H."/>
            <person name="Yang W."/>
            <person name="Hu J."/>
            <person name="Xiao J."/>
            <person name="Yang Z."/>
            <person name="Liu Y."/>
            <person name="Xie Q."/>
            <person name="Yu H."/>
            <person name="Lian J."/>
            <person name="Wen P."/>
            <person name="Zhang F."/>
            <person name="Li H."/>
            <person name="Zeng Y."/>
            <person name="Xiong Z."/>
            <person name="Liu S."/>
            <person name="Zhou L."/>
            <person name="Huang Z."/>
            <person name="An N."/>
            <person name="Wang J."/>
            <person name="Zheng Q."/>
            <person name="Xiong Y."/>
            <person name="Wang G."/>
            <person name="Wang B."/>
            <person name="Wang J."/>
            <person name="Fan Y."/>
            <person name="da Fonseca R.R."/>
            <person name="Alfaro-Nunez A."/>
            <person name="Schubert M."/>
            <person name="Orlando L."/>
            <person name="Mourier T."/>
            <person name="Howard J.T."/>
            <person name="Ganapathy G."/>
            <person name="Pfenning A."/>
            <person name="Whitney O."/>
            <person name="Rivas M.V."/>
            <person name="Hara E."/>
            <person name="Smith J."/>
            <person name="Farre M."/>
            <person name="Narayan J."/>
            <person name="Slavov G."/>
            <person name="Romanov M.N."/>
            <person name="Borges R."/>
            <person name="Machado J.P."/>
            <person name="Khan I."/>
            <person name="Springer M.S."/>
            <person name="Gatesy J."/>
            <person name="Hoffmann F.G."/>
            <person name="Opazo J.C."/>
            <person name="Hastad O."/>
            <person name="Sawyer R.H."/>
            <person name="Kim H."/>
            <person name="Kim K.W."/>
            <person name="Kim H.J."/>
            <person name="Cho S."/>
            <person name="Li N."/>
            <person name="Huang Y."/>
            <person name="Bruford M.W."/>
            <person name="Zhan X."/>
            <person name="Dixon A."/>
            <person name="Bertelsen M.F."/>
            <person name="Derryberry E."/>
            <person name="Warren W."/>
            <person name="Wilson R.K."/>
            <person name="Li S."/>
            <person name="Ray D.A."/>
            <person name="Green R.E."/>
            <person name="O'Brien S.J."/>
            <person name="Griffin D."/>
            <person name="Johnson W.E."/>
            <person name="Haussler D."/>
            <person name="Ryder O.A."/>
            <person name="Willerslev E."/>
            <person name="Graves G.R."/>
            <person name="Alstrom P."/>
            <person name="Fjeldsa J."/>
            <person name="Mindell D.P."/>
            <person name="Edwards S.V."/>
            <person name="Braun E.L."/>
            <person name="Rahbek C."/>
            <person name="Burt D.W."/>
            <person name="Houde P."/>
            <person name="Zhang Y."/>
            <person name="Yang H."/>
            <person name="Wang J."/>
            <person name="Jarvis E.D."/>
            <person name="Gilbert M.T."/>
            <person name="Wang J."/>
        </authorList>
    </citation>
    <scope>NUCLEOTIDE SEQUENCE [LARGE SCALE GENOMIC DNA]</scope>
</reference>